<reference evidence="7 8" key="1">
    <citation type="submission" date="2020-08" db="EMBL/GenBank/DDBJ databases">
        <title>Sequencing the genomes of 1000 actinobacteria strains.</title>
        <authorList>
            <person name="Klenk H.-P."/>
        </authorList>
    </citation>
    <scope>NUCLEOTIDE SEQUENCE [LARGE SCALE GENOMIC DNA]</scope>
    <source>
        <strain evidence="7 8">DSM 43851</strain>
    </source>
</reference>
<dbReference type="InterPro" id="IPR002078">
    <property type="entry name" value="Sigma_54_int"/>
</dbReference>
<dbReference type="GO" id="GO:0006355">
    <property type="term" value="P:regulation of DNA-templated transcription"/>
    <property type="evidence" value="ECO:0007669"/>
    <property type="project" value="InterPro"/>
</dbReference>
<dbReference type="SMART" id="SM00382">
    <property type="entry name" value="AAA"/>
    <property type="match status" value="1"/>
</dbReference>
<evidence type="ECO:0000256" key="3">
    <source>
        <dbReference type="ARBA" id="ARBA00023015"/>
    </source>
</evidence>
<dbReference type="RefSeq" id="WP_184858128.1">
    <property type="nucleotide sequence ID" value="NZ_BAAAWY010000037.1"/>
</dbReference>
<dbReference type="InterPro" id="IPR003593">
    <property type="entry name" value="AAA+_ATPase"/>
</dbReference>
<evidence type="ECO:0000256" key="1">
    <source>
        <dbReference type="ARBA" id="ARBA00022741"/>
    </source>
</evidence>
<gene>
    <name evidence="7" type="ORF">BJ998_000527</name>
</gene>
<proteinExistence type="predicted"/>
<dbReference type="Proteomes" id="UP000585638">
    <property type="component" value="Unassembled WGS sequence"/>
</dbReference>
<dbReference type="Gene3D" id="1.10.10.60">
    <property type="entry name" value="Homeodomain-like"/>
    <property type="match status" value="1"/>
</dbReference>
<dbReference type="PANTHER" id="PTHR32071">
    <property type="entry name" value="TRANSCRIPTIONAL REGULATORY PROTEIN"/>
    <property type="match status" value="1"/>
</dbReference>
<dbReference type="InterPro" id="IPR027417">
    <property type="entry name" value="P-loop_NTPase"/>
</dbReference>
<evidence type="ECO:0000256" key="2">
    <source>
        <dbReference type="ARBA" id="ARBA00022840"/>
    </source>
</evidence>
<dbReference type="Pfam" id="PF02954">
    <property type="entry name" value="HTH_8"/>
    <property type="match status" value="1"/>
</dbReference>
<dbReference type="InterPro" id="IPR029016">
    <property type="entry name" value="GAF-like_dom_sf"/>
</dbReference>
<evidence type="ECO:0000313" key="7">
    <source>
        <dbReference type="EMBL" id="MBB5889331.1"/>
    </source>
</evidence>
<dbReference type="PANTHER" id="PTHR32071:SF122">
    <property type="entry name" value="SIGMA FACTOR"/>
    <property type="match status" value="1"/>
</dbReference>
<organism evidence="7 8">
    <name type="scientific">Kutzneria kofuensis</name>
    <dbReference type="NCBI Taxonomy" id="103725"/>
    <lineage>
        <taxon>Bacteria</taxon>
        <taxon>Bacillati</taxon>
        <taxon>Actinomycetota</taxon>
        <taxon>Actinomycetes</taxon>
        <taxon>Pseudonocardiales</taxon>
        <taxon>Pseudonocardiaceae</taxon>
        <taxon>Kutzneria</taxon>
    </lineage>
</organism>
<keyword evidence="3" id="KW-0805">Transcription regulation</keyword>
<protein>
    <submittedName>
        <fullName evidence="7">Transcriptional regulator of acetoin/glycerol metabolism</fullName>
    </submittedName>
</protein>
<dbReference type="PRINTS" id="PR01590">
    <property type="entry name" value="HTHFIS"/>
</dbReference>
<feature type="domain" description="Sigma-54 factor interaction" evidence="6">
    <location>
        <begin position="335"/>
        <end position="520"/>
    </location>
</feature>
<dbReference type="EMBL" id="JACHIR010000001">
    <property type="protein sequence ID" value="MBB5889331.1"/>
    <property type="molecule type" value="Genomic_DNA"/>
</dbReference>
<keyword evidence="5" id="KW-0804">Transcription</keyword>
<dbReference type="Gene3D" id="3.40.50.300">
    <property type="entry name" value="P-loop containing nucleotide triphosphate hydrolases"/>
    <property type="match status" value="1"/>
</dbReference>
<evidence type="ECO:0000313" key="8">
    <source>
        <dbReference type="Proteomes" id="UP000585638"/>
    </source>
</evidence>
<dbReference type="InterPro" id="IPR003018">
    <property type="entry name" value="GAF"/>
</dbReference>
<dbReference type="Gene3D" id="3.30.450.40">
    <property type="match status" value="1"/>
</dbReference>
<name>A0A7W9KB83_9PSEU</name>
<dbReference type="SUPFAM" id="SSF52540">
    <property type="entry name" value="P-loop containing nucleoside triphosphate hydrolases"/>
    <property type="match status" value="1"/>
</dbReference>
<comment type="caution">
    <text evidence="7">The sequence shown here is derived from an EMBL/GenBank/DDBJ whole genome shotgun (WGS) entry which is preliminary data.</text>
</comment>
<dbReference type="Pfam" id="PF25601">
    <property type="entry name" value="AAA_lid_14"/>
    <property type="match status" value="1"/>
</dbReference>
<dbReference type="InterPro" id="IPR009057">
    <property type="entry name" value="Homeodomain-like_sf"/>
</dbReference>
<dbReference type="PROSITE" id="PS50045">
    <property type="entry name" value="SIGMA54_INTERACT_4"/>
    <property type="match status" value="1"/>
</dbReference>
<keyword evidence="8" id="KW-1185">Reference proteome</keyword>
<dbReference type="SUPFAM" id="SSF46689">
    <property type="entry name" value="Homeodomain-like"/>
    <property type="match status" value="1"/>
</dbReference>
<sequence>MQDVVAADERRLARTRERFLTSESIAGDQVRKSILDSWWRSRQLRVPADKIVLPYVRRPDLDTPLIRAAAPVLQRLGDQLDGQPISLILTDPTGVVLTQRTGDTDLHRKLERVELVPGFSYGEQFVGTNGIGTALEDGRPTHVFGHEHYAENLENLACAGAPIQHPVSGKTVGAVDLTCWSRDAGRLLVALAQSAAEQISQTLLTHTNPRELALFQAYLRACRRTTGIVLAFNDGIVMMNDHARQLLDPADQSVLIAHATQAVVERRSSTADVALPTGSKVRSQCRKVFGQHRNDVAGVVLCGKLIDSEPEGAGVPEPRLPMFLPGAVGSAPLWLRCAHDVDAAYNAGEWLVLGGDPGVGKTTLARCVHQRRHPTGRVHLLDAAAADAGWHDDLRRELVEDPVDALVIRHVDRLAGPALGTTIRLLRLASPATWIAMTLSENAIGRPDLAELLALFPRTVRVPPLRRHVEDLAELVPLFLNRLGHGGQLTCSPAAMHLLMRADWPGNVAELHHVLKIAVQHRRTGTIQPGDLPAEFRTLTRRPLSRLESIERDAIVQGLADSGGNKVQTAQLLGMSRATLYRKIHEYGIVTPER</sequence>
<keyword evidence="4" id="KW-0238">DNA-binding</keyword>
<dbReference type="GO" id="GO:0005524">
    <property type="term" value="F:ATP binding"/>
    <property type="evidence" value="ECO:0007669"/>
    <property type="project" value="UniProtKB-KW"/>
</dbReference>
<evidence type="ECO:0000259" key="6">
    <source>
        <dbReference type="PROSITE" id="PS50045"/>
    </source>
</evidence>
<keyword evidence="2" id="KW-0067">ATP-binding</keyword>
<dbReference type="Gene3D" id="1.10.8.60">
    <property type="match status" value="1"/>
</dbReference>
<accession>A0A7W9KB83</accession>
<keyword evidence="1" id="KW-0547">Nucleotide-binding</keyword>
<dbReference type="InterPro" id="IPR002197">
    <property type="entry name" value="HTH_Fis"/>
</dbReference>
<dbReference type="AlphaFoldDB" id="A0A7W9KB83"/>
<evidence type="ECO:0000256" key="4">
    <source>
        <dbReference type="ARBA" id="ARBA00023125"/>
    </source>
</evidence>
<evidence type="ECO:0000256" key="5">
    <source>
        <dbReference type="ARBA" id="ARBA00023163"/>
    </source>
</evidence>
<dbReference type="InterPro" id="IPR058031">
    <property type="entry name" value="AAA_lid_NorR"/>
</dbReference>
<dbReference type="Pfam" id="PF01590">
    <property type="entry name" value="GAF"/>
    <property type="match status" value="1"/>
</dbReference>
<dbReference type="GO" id="GO:0043565">
    <property type="term" value="F:sequence-specific DNA binding"/>
    <property type="evidence" value="ECO:0007669"/>
    <property type="project" value="InterPro"/>
</dbReference>